<dbReference type="RefSeq" id="WP_154541774.1">
    <property type="nucleotide sequence ID" value="NZ_VULQ01000014.1"/>
</dbReference>
<dbReference type="EMBL" id="VULQ01000014">
    <property type="protein sequence ID" value="MSS78565.1"/>
    <property type="molecule type" value="Genomic_DNA"/>
</dbReference>
<protein>
    <submittedName>
        <fullName evidence="1">Aminoacyl-tRNA hydrolase</fullName>
    </submittedName>
</protein>
<dbReference type="GO" id="GO:0016787">
    <property type="term" value="F:hydrolase activity"/>
    <property type="evidence" value="ECO:0007669"/>
    <property type="project" value="UniProtKB-KW"/>
</dbReference>
<dbReference type="AlphaFoldDB" id="A0A6N7VGK5"/>
<comment type="caution">
    <text evidence="1">The sequence shown here is derived from an EMBL/GenBank/DDBJ whole genome shotgun (WGS) entry which is preliminary data.</text>
</comment>
<evidence type="ECO:0000313" key="2">
    <source>
        <dbReference type="Proteomes" id="UP000441925"/>
    </source>
</evidence>
<gene>
    <name evidence="1" type="ORF">FYJ26_09250</name>
</gene>
<keyword evidence="1" id="KW-0378">Hydrolase</keyword>
<sequence>MCDEHNIDIEMETDEKDKQTINQIDGWNIVVKFNENGFNLENLVEEYIKEKISVY</sequence>
<keyword evidence="2" id="KW-1185">Reference proteome</keyword>
<proteinExistence type="predicted"/>
<dbReference type="Proteomes" id="UP000441925">
    <property type="component" value="Unassembled WGS sequence"/>
</dbReference>
<accession>A0A6N7VGK5</accession>
<organism evidence="1 2">
    <name type="scientific">Anaerococcus porci</name>
    <dbReference type="NCBI Taxonomy" id="2652269"/>
    <lineage>
        <taxon>Bacteria</taxon>
        <taxon>Bacillati</taxon>
        <taxon>Bacillota</taxon>
        <taxon>Tissierellia</taxon>
        <taxon>Tissierellales</taxon>
        <taxon>Peptoniphilaceae</taxon>
        <taxon>Anaerococcus</taxon>
    </lineage>
</organism>
<evidence type="ECO:0000313" key="1">
    <source>
        <dbReference type="EMBL" id="MSS78565.1"/>
    </source>
</evidence>
<reference evidence="1 2" key="1">
    <citation type="submission" date="2019-08" db="EMBL/GenBank/DDBJ databases">
        <title>In-depth cultivation of the pig gut microbiome towards novel bacterial diversity and tailored functional studies.</title>
        <authorList>
            <person name="Wylensek D."/>
            <person name="Hitch T.C.A."/>
            <person name="Clavel T."/>
        </authorList>
    </citation>
    <scope>NUCLEOTIDE SEQUENCE [LARGE SCALE GENOMIC DNA]</scope>
    <source>
        <strain evidence="1 2">WCA-380-WT-2B</strain>
    </source>
</reference>
<name>A0A6N7VGK5_9FIRM</name>